<sequence length="561" mass="61546">MRSSLLSALSWLTQFSAAQFHVDLINRISVVKTTYGTVFTNNITDTKISVFKGIPYGRPPIGDLRWRSPLPPNPWLHPINTTTSATACWGFIGANTTATTSEDCLFLNVWTPAQSDTNRLPVMVWVHGGGFNFDSGLNPLFDGVQLCRKGVIVVAINYRLGNFGFLAHPALDAEDSVGNSGNFGIQDIMLALHWVRRNIDAFGGDSHNVMLFGESAGAHALGPLMASPLNTNLFDKVMCSSGSFWDSEHGSMENFDQSRQRGIDWATSVAGPHTSIAELRALPAYVVQNTSMWSGLDPSVTSFSANVDNYVIPQVPAAVFATGKQAKIPFLSGFNAREDTAFQQRGFDHSSAAAFNERVFTWLNMSGNPEAMIRAGLDKYFPATSDSQANESSNLLIGDVVIREQTWEAADLHEKTTGQPTWLYIFNFTSEFSPMPGHGQDMPFDFGNLKPFGFTSANVQPGPDDKKMAEYMTTYFTNFAKTSNPNKPDNLGGSLPIWPAYKSSGGHSTVAEESCGPKKKCIFELASPPSTQTFDYGRFQFIQEFRSNGAFPADWHNFTVT</sequence>
<dbReference type="EMBL" id="WVTA01000016">
    <property type="protein sequence ID" value="KAK3201619.1"/>
    <property type="molecule type" value="Genomic_DNA"/>
</dbReference>
<evidence type="ECO:0000256" key="3">
    <source>
        <dbReference type="RuleBase" id="RU361235"/>
    </source>
</evidence>
<dbReference type="Pfam" id="PF00135">
    <property type="entry name" value="COesterase"/>
    <property type="match status" value="1"/>
</dbReference>
<feature type="signal peptide" evidence="3">
    <location>
        <begin position="1"/>
        <end position="18"/>
    </location>
</feature>
<dbReference type="SUPFAM" id="SSF53474">
    <property type="entry name" value="alpha/beta-Hydrolases"/>
    <property type="match status" value="1"/>
</dbReference>
<dbReference type="InterPro" id="IPR002018">
    <property type="entry name" value="CarbesteraseB"/>
</dbReference>
<dbReference type="PROSITE" id="PS00122">
    <property type="entry name" value="CARBOXYLESTERASE_B_1"/>
    <property type="match status" value="1"/>
</dbReference>
<dbReference type="PANTHER" id="PTHR11559">
    <property type="entry name" value="CARBOXYLESTERASE"/>
    <property type="match status" value="1"/>
</dbReference>
<keyword evidence="6" id="KW-1185">Reference proteome</keyword>
<dbReference type="GO" id="GO:0016787">
    <property type="term" value="F:hydrolase activity"/>
    <property type="evidence" value="ECO:0007669"/>
    <property type="project" value="UniProtKB-KW"/>
</dbReference>
<feature type="domain" description="Carboxylesterase type B" evidence="4">
    <location>
        <begin position="30"/>
        <end position="513"/>
    </location>
</feature>
<reference evidence="5 6" key="1">
    <citation type="submission" date="2021-02" db="EMBL/GenBank/DDBJ databases">
        <title>Genome assembly of Pseudopithomyces chartarum.</title>
        <authorList>
            <person name="Jauregui R."/>
            <person name="Singh J."/>
            <person name="Voisey C."/>
        </authorList>
    </citation>
    <scope>NUCLEOTIDE SEQUENCE [LARGE SCALE GENOMIC DNA]</scope>
    <source>
        <strain evidence="5 6">AGR01</strain>
    </source>
</reference>
<dbReference type="InterPro" id="IPR019826">
    <property type="entry name" value="Carboxylesterase_B_AS"/>
</dbReference>
<comment type="similarity">
    <text evidence="1 3">Belongs to the type-B carboxylesterase/lipase family.</text>
</comment>
<dbReference type="InterPro" id="IPR050309">
    <property type="entry name" value="Type-B_Carboxylest/Lipase"/>
</dbReference>
<keyword evidence="3" id="KW-0732">Signal</keyword>
<keyword evidence="2 3" id="KW-0378">Hydrolase</keyword>
<accession>A0AAN6RC51</accession>
<protein>
    <recommendedName>
        <fullName evidence="3">Carboxylic ester hydrolase</fullName>
        <ecNumber evidence="3">3.1.1.-</ecNumber>
    </recommendedName>
</protein>
<organism evidence="5 6">
    <name type="scientific">Pseudopithomyces chartarum</name>
    <dbReference type="NCBI Taxonomy" id="1892770"/>
    <lineage>
        <taxon>Eukaryota</taxon>
        <taxon>Fungi</taxon>
        <taxon>Dikarya</taxon>
        <taxon>Ascomycota</taxon>
        <taxon>Pezizomycotina</taxon>
        <taxon>Dothideomycetes</taxon>
        <taxon>Pleosporomycetidae</taxon>
        <taxon>Pleosporales</taxon>
        <taxon>Massarineae</taxon>
        <taxon>Didymosphaeriaceae</taxon>
        <taxon>Pseudopithomyces</taxon>
    </lineage>
</organism>
<dbReference type="AlphaFoldDB" id="A0AAN6RC51"/>
<evidence type="ECO:0000256" key="1">
    <source>
        <dbReference type="ARBA" id="ARBA00005964"/>
    </source>
</evidence>
<name>A0AAN6RC51_9PLEO</name>
<dbReference type="Gene3D" id="3.40.50.1820">
    <property type="entry name" value="alpha/beta hydrolase"/>
    <property type="match status" value="1"/>
</dbReference>
<comment type="caution">
    <text evidence="5">The sequence shown here is derived from an EMBL/GenBank/DDBJ whole genome shotgun (WGS) entry which is preliminary data.</text>
</comment>
<evidence type="ECO:0000313" key="5">
    <source>
        <dbReference type="EMBL" id="KAK3201619.1"/>
    </source>
</evidence>
<gene>
    <name evidence="5" type="ORF">GRF29_185g1523774</name>
</gene>
<evidence type="ECO:0000313" key="6">
    <source>
        <dbReference type="Proteomes" id="UP001280581"/>
    </source>
</evidence>
<dbReference type="EC" id="3.1.1.-" evidence="3"/>
<dbReference type="InterPro" id="IPR019819">
    <property type="entry name" value="Carboxylesterase_B_CS"/>
</dbReference>
<dbReference type="InterPro" id="IPR029058">
    <property type="entry name" value="AB_hydrolase_fold"/>
</dbReference>
<evidence type="ECO:0000259" key="4">
    <source>
        <dbReference type="Pfam" id="PF00135"/>
    </source>
</evidence>
<feature type="chain" id="PRO_5042669820" description="Carboxylic ester hydrolase" evidence="3">
    <location>
        <begin position="19"/>
        <end position="561"/>
    </location>
</feature>
<dbReference type="PROSITE" id="PS00941">
    <property type="entry name" value="CARBOXYLESTERASE_B_2"/>
    <property type="match status" value="1"/>
</dbReference>
<evidence type="ECO:0000256" key="2">
    <source>
        <dbReference type="ARBA" id="ARBA00022801"/>
    </source>
</evidence>
<proteinExistence type="inferred from homology"/>
<dbReference type="Proteomes" id="UP001280581">
    <property type="component" value="Unassembled WGS sequence"/>
</dbReference>